<dbReference type="OrthoDB" id="2865291at2"/>
<keyword evidence="3" id="KW-1185">Reference proteome</keyword>
<evidence type="ECO:0000256" key="1">
    <source>
        <dbReference type="SAM" id="Phobius"/>
    </source>
</evidence>
<dbReference type="AlphaFoldDB" id="B1C0Q0"/>
<sequence>MITLKKLKINDIFIGLILFLFSMNFINMESRLVLVLFLSVFLLYKCICIPKKSILLILFSILFYIMSVYYHREFLTYYVLPYLLAPTMGYLVGSTIINKCSFENLDNMVRYYIFIIVFGRFTHVFMNMIISGGFVDYNRNGMDIWTNSVIAATGQGALMSLCISLLFYMLFVVNRKNNFKMKIILFIAVIFAIYNSLVTASRTALIIMIIVFVVNIFCTVIMRSQDSKLKIKRIFKISIFVVIAVLLYSNNAFQIKERWENTPLYERISDETGYQSGDEYRKESLFKTIEEAYKYPFGDGSLDTTHNLWFDVLKQVGWFPFILLVTFTVVAIHDVLKIVKNSSILLENKYLILSICCAFLINFFVEPVFKGMPYYFVDFCIFAGMLNIYAKRKGSYYINIRKDDV</sequence>
<dbReference type="EMBL" id="ABIK02000006">
    <property type="protein sequence ID" value="EDS75385.1"/>
    <property type="molecule type" value="Genomic_DNA"/>
</dbReference>
<evidence type="ECO:0000313" key="3">
    <source>
        <dbReference type="Proteomes" id="UP000004910"/>
    </source>
</evidence>
<dbReference type="Proteomes" id="UP000004910">
    <property type="component" value="Unassembled WGS sequence"/>
</dbReference>
<feature type="transmembrane region" description="Helical" evidence="1">
    <location>
        <begin position="32"/>
        <end position="47"/>
    </location>
</feature>
<evidence type="ECO:0008006" key="4">
    <source>
        <dbReference type="Google" id="ProtNLM"/>
    </source>
</evidence>
<keyword evidence="1" id="KW-1133">Transmembrane helix</keyword>
<feature type="transmembrane region" description="Helical" evidence="1">
    <location>
        <begin position="150"/>
        <end position="171"/>
    </location>
</feature>
<gene>
    <name evidence="2" type="ORF">CLOSPI_00779</name>
</gene>
<proteinExistence type="predicted"/>
<keyword evidence="1" id="KW-0472">Membrane</keyword>
<feature type="transmembrane region" description="Helical" evidence="1">
    <location>
        <begin position="7"/>
        <end position="26"/>
    </location>
</feature>
<feature type="transmembrane region" description="Helical" evidence="1">
    <location>
        <begin position="317"/>
        <end position="336"/>
    </location>
</feature>
<protein>
    <recommendedName>
        <fullName evidence="4">O-antigen polymerase</fullName>
    </recommendedName>
</protein>
<comment type="caution">
    <text evidence="2">The sequence shown here is derived from an EMBL/GenBank/DDBJ whole genome shotgun (WGS) entry which is preliminary data.</text>
</comment>
<dbReference type="RefSeq" id="WP_004609256.1">
    <property type="nucleotide sequence ID" value="NZ_CP102275.1"/>
</dbReference>
<evidence type="ECO:0000313" key="2">
    <source>
        <dbReference type="EMBL" id="EDS75385.1"/>
    </source>
</evidence>
<organism evidence="2 3">
    <name type="scientific">Thomasclavelia spiroformis DSM 1552</name>
    <dbReference type="NCBI Taxonomy" id="428126"/>
    <lineage>
        <taxon>Bacteria</taxon>
        <taxon>Bacillati</taxon>
        <taxon>Bacillota</taxon>
        <taxon>Erysipelotrichia</taxon>
        <taxon>Erysipelotrichales</taxon>
        <taxon>Coprobacillaceae</taxon>
        <taxon>Thomasclavelia</taxon>
    </lineage>
</organism>
<dbReference type="STRING" id="428126.CLOSPI_00779"/>
<feature type="transmembrane region" description="Helical" evidence="1">
    <location>
        <begin position="234"/>
        <end position="253"/>
    </location>
</feature>
<feature type="transmembrane region" description="Helical" evidence="1">
    <location>
        <begin position="371"/>
        <end position="390"/>
    </location>
</feature>
<reference evidence="2" key="2">
    <citation type="submission" date="2014-06" db="EMBL/GenBank/DDBJ databases">
        <title>Draft genome sequence of Clostridium spiroforme (DSM 1552).</title>
        <authorList>
            <person name="Sudarsanam P."/>
            <person name="Ley R."/>
            <person name="Guruge J."/>
            <person name="Turnbaugh P.J."/>
            <person name="Mahowald M."/>
            <person name="Liep D."/>
            <person name="Gordon J."/>
        </authorList>
    </citation>
    <scope>NUCLEOTIDE SEQUENCE</scope>
    <source>
        <strain evidence="2">DSM 1552</strain>
    </source>
</reference>
<dbReference type="HOGENOM" id="CLU_697727_0_0_9"/>
<name>B1C0Q0_9FIRM</name>
<keyword evidence="1" id="KW-0812">Transmembrane</keyword>
<dbReference type="eggNOG" id="ENOG50337P9">
    <property type="taxonomic scope" value="Bacteria"/>
</dbReference>
<feature type="transmembrane region" description="Helical" evidence="1">
    <location>
        <begin position="109"/>
        <end position="130"/>
    </location>
</feature>
<reference evidence="2" key="1">
    <citation type="submission" date="2008-02" db="EMBL/GenBank/DDBJ databases">
        <authorList>
            <person name="Fulton L."/>
            <person name="Clifton S."/>
            <person name="Fulton B."/>
            <person name="Xu J."/>
            <person name="Minx P."/>
            <person name="Pepin K.H."/>
            <person name="Johnson M."/>
            <person name="Thiruvilangam P."/>
            <person name="Bhonagiri V."/>
            <person name="Nash W.E."/>
            <person name="Mardis E.R."/>
            <person name="Wilson R.K."/>
        </authorList>
    </citation>
    <scope>NUCLEOTIDE SEQUENCE [LARGE SCALE GENOMIC DNA]</scope>
    <source>
        <strain evidence="2">DSM 1552</strain>
    </source>
</reference>
<feature type="transmembrane region" description="Helical" evidence="1">
    <location>
        <begin position="348"/>
        <end position="365"/>
    </location>
</feature>
<feature type="transmembrane region" description="Helical" evidence="1">
    <location>
        <begin position="204"/>
        <end position="222"/>
    </location>
</feature>
<dbReference type="GeneID" id="94017606"/>
<feature type="transmembrane region" description="Helical" evidence="1">
    <location>
        <begin position="54"/>
        <end position="71"/>
    </location>
</feature>
<feature type="transmembrane region" description="Helical" evidence="1">
    <location>
        <begin position="77"/>
        <end position="97"/>
    </location>
</feature>
<accession>B1C0Q0</accession>
<feature type="transmembrane region" description="Helical" evidence="1">
    <location>
        <begin position="183"/>
        <end position="198"/>
    </location>
</feature>